<dbReference type="AlphaFoldDB" id="A0A411ECZ0"/>
<dbReference type="Pfam" id="PF13795">
    <property type="entry name" value="HupE_UreJ_2"/>
    <property type="match status" value="1"/>
</dbReference>
<feature type="transmembrane region" description="Helical" evidence="1">
    <location>
        <begin position="96"/>
        <end position="116"/>
    </location>
</feature>
<feature type="transmembrane region" description="Helical" evidence="1">
    <location>
        <begin position="136"/>
        <end position="159"/>
    </location>
</feature>
<accession>A0A411ECZ0</accession>
<keyword evidence="3" id="KW-1185">Reference proteome</keyword>
<reference evidence="2 3" key="1">
    <citation type="submission" date="2019-01" db="EMBL/GenBank/DDBJ databases">
        <title>Muriicola soli sp. nov., isolated from soil.</title>
        <authorList>
            <person name="Kang H.J."/>
            <person name="Kim S.B."/>
        </authorList>
    </citation>
    <scope>NUCLEOTIDE SEQUENCE [LARGE SCALE GENOMIC DNA]</scope>
    <source>
        <strain evidence="2 3">MMS17-SY002</strain>
    </source>
</reference>
<dbReference type="OrthoDB" id="9808870at2"/>
<keyword evidence="1" id="KW-0812">Transmembrane</keyword>
<evidence type="ECO:0000256" key="1">
    <source>
        <dbReference type="SAM" id="Phobius"/>
    </source>
</evidence>
<feature type="transmembrane region" description="Helical" evidence="1">
    <location>
        <begin position="43"/>
        <end position="65"/>
    </location>
</feature>
<keyword evidence="1" id="KW-0472">Membrane</keyword>
<dbReference type="RefSeq" id="WP_129606799.1">
    <property type="nucleotide sequence ID" value="NZ_CP035544.1"/>
</dbReference>
<evidence type="ECO:0000313" key="2">
    <source>
        <dbReference type="EMBL" id="QBA65508.1"/>
    </source>
</evidence>
<feature type="transmembrane region" description="Helical" evidence="1">
    <location>
        <begin position="71"/>
        <end position="89"/>
    </location>
</feature>
<sequence length="194" mass="21767">MENFWFYTKLGLEHVLDLAAYDHILFLMALVIPFSLRMWKKILTLVTVFTITHCISLALSVYKVVEVDVAWIEFLIPVTILLTALFNLWDSLKEGSVLSFQLQAVATGFFGLIHGFGFSNYFKMLMAGEDEKFNPLLGFATGIEISQIIVITAVLAVAAILEMGLKLPRKYFVIGTTSIVILITIPMIIDTWPG</sequence>
<protein>
    <submittedName>
        <fullName evidence="2">HupE/UreJ family protein</fullName>
    </submittedName>
</protein>
<feature type="transmembrane region" description="Helical" evidence="1">
    <location>
        <begin position="20"/>
        <end position="36"/>
    </location>
</feature>
<dbReference type="Proteomes" id="UP000290889">
    <property type="component" value="Chromosome"/>
</dbReference>
<name>A0A411ECZ0_9FLAO</name>
<dbReference type="InterPro" id="IPR032809">
    <property type="entry name" value="Put_HupE_UreJ"/>
</dbReference>
<dbReference type="KEGG" id="mur:EQY75_13800"/>
<proteinExistence type="predicted"/>
<organism evidence="2 3">
    <name type="scientific">Muriicola soli</name>
    <dbReference type="NCBI Taxonomy" id="2507538"/>
    <lineage>
        <taxon>Bacteria</taxon>
        <taxon>Pseudomonadati</taxon>
        <taxon>Bacteroidota</taxon>
        <taxon>Flavobacteriia</taxon>
        <taxon>Flavobacteriales</taxon>
        <taxon>Flavobacteriaceae</taxon>
        <taxon>Muriicola</taxon>
    </lineage>
</organism>
<keyword evidence="1" id="KW-1133">Transmembrane helix</keyword>
<evidence type="ECO:0000313" key="3">
    <source>
        <dbReference type="Proteomes" id="UP000290889"/>
    </source>
</evidence>
<gene>
    <name evidence="2" type="ORF">EQY75_13800</name>
</gene>
<feature type="transmembrane region" description="Helical" evidence="1">
    <location>
        <begin position="171"/>
        <end position="189"/>
    </location>
</feature>
<dbReference type="EMBL" id="CP035544">
    <property type="protein sequence ID" value="QBA65508.1"/>
    <property type="molecule type" value="Genomic_DNA"/>
</dbReference>